<protein>
    <submittedName>
        <fullName evidence="2">Uncharacterized protein</fullName>
    </submittedName>
</protein>
<comment type="caution">
    <text evidence="2">The sequence shown here is derived from an EMBL/GenBank/DDBJ whole genome shotgun (WGS) entry which is preliminary data.</text>
</comment>
<evidence type="ECO:0000313" key="3">
    <source>
        <dbReference type="Proteomes" id="UP001549773"/>
    </source>
</evidence>
<evidence type="ECO:0000256" key="1">
    <source>
        <dbReference type="SAM" id="Phobius"/>
    </source>
</evidence>
<organism evidence="2 3">
    <name type="scientific">Sediminicola luteus</name>
    <dbReference type="NCBI Taxonomy" id="319238"/>
    <lineage>
        <taxon>Bacteria</taxon>
        <taxon>Pseudomonadati</taxon>
        <taxon>Bacteroidota</taxon>
        <taxon>Flavobacteriia</taxon>
        <taxon>Flavobacteriales</taxon>
        <taxon>Flavobacteriaceae</taxon>
        <taxon>Sediminicola</taxon>
    </lineage>
</organism>
<gene>
    <name evidence="2" type="ORF">ABXZ32_09345</name>
</gene>
<keyword evidence="1" id="KW-0812">Transmembrane</keyword>
<keyword evidence="3" id="KW-1185">Reference proteome</keyword>
<feature type="transmembrane region" description="Helical" evidence="1">
    <location>
        <begin position="6"/>
        <end position="25"/>
    </location>
</feature>
<proteinExistence type="predicted"/>
<keyword evidence="1" id="KW-1133">Transmembrane helix</keyword>
<accession>A0ABV2TXP1</accession>
<reference evidence="2 3" key="1">
    <citation type="submission" date="2024-07" db="EMBL/GenBank/DDBJ databases">
        <title>The genome sequence of type strain Sediminicola luteus GDMCC 1.2596T.</title>
        <authorList>
            <person name="Liu Y."/>
        </authorList>
    </citation>
    <scope>NUCLEOTIDE SEQUENCE [LARGE SCALE GENOMIC DNA]</scope>
    <source>
        <strain evidence="2 3">GDMCC 1.2596</strain>
    </source>
</reference>
<dbReference type="Proteomes" id="UP001549773">
    <property type="component" value="Unassembled WGS sequence"/>
</dbReference>
<dbReference type="RefSeq" id="WP_354618410.1">
    <property type="nucleotide sequence ID" value="NZ_JBEWYP010000004.1"/>
</dbReference>
<evidence type="ECO:0000313" key="2">
    <source>
        <dbReference type="EMBL" id="MET7029600.1"/>
    </source>
</evidence>
<keyword evidence="1" id="KW-0472">Membrane</keyword>
<name>A0ABV2TXP1_9FLAO</name>
<dbReference type="EMBL" id="JBEWYP010000004">
    <property type="protein sequence ID" value="MET7029600.1"/>
    <property type="molecule type" value="Genomic_DNA"/>
</dbReference>
<sequence length="101" mass="12036">MKKTTTLLWIALVVVIIGFGVGIYLQDLKHQESTEAAWKANRFNMERFYKIRRFTGEINEGNWHTMRDSIGRQLDSFMILRYRKEMDSLNEKRAMGNQYNN</sequence>